<comment type="caution">
    <text evidence="2">The sequence shown here is derived from an EMBL/GenBank/DDBJ whole genome shotgun (WGS) entry which is preliminary data.</text>
</comment>
<evidence type="ECO:0000313" key="2">
    <source>
        <dbReference type="EMBL" id="GHI77110.1"/>
    </source>
</evidence>
<gene>
    <name evidence="2" type="ORF">Sspor_26710</name>
</gene>
<feature type="compositionally biased region" description="Basic and acidic residues" evidence="1">
    <location>
        <begin position="158"/>
        <end position="172"/>
    </location>
</feature>
<evidence type="ECO:0000313" key="3">
    <source>
        <dbReference type="Proteomes" id="UP000608522"/>
    </source>
</evidence>
<reference evidence="3" key="1">
    <citation type="submission" date="2023-07" db="EMBL/GenBank/DDBJ databases">
        <title>Whole genome shotgun sequence of Streptomyces spororaveus NBRC 15456.</title>
        <authorList>
            <person name="Komaki H."/>
            <person name="Tamura T."/>
        </authorList>
    </citation>
    <scope>NUCLEOTIDE SEQUENCE [LARGE SCALE GENOMIC DNA]</scope>
    <source>
        <strain evidence="3">NBRC 15456</strain>
    </source>
</reference>
<name>A0ABQ3T9N2_9ACTN</name>
<keyword evidence="3" id="KW-1185">Reference proteome</keyword>
<organism evidence="2 3">
    <name type="scientific">Streptomyces spororaveus</name>
    <dbReference type="NCBI Taxonomy" id="284039"/>
    <lineage>
        <taxon>Bacteria</taxon>
        <taxon>Bacillati</taxon>
        <taxon>Actinomycetota</taxon>
        <taxon>Actinomycetes</taxon>
        <taxon>Kitasatosporales</taxon>
        <taxon>Streptomycetaceae</taxon>
        <taxon>Streptomyces</taxon>
    </lineage>
</organism>
<dbReference type="EMBL" id="BNED01000005">
    <property type="protein sequence ID" value="GHI77110.1"/>
    <property type="molecule type" value="Genomic_DNA"/>
</dbReference>
<dbReference type="Proteomes" id="UP000608522">
    <property type="component" value="Unassembled WGS sequence"/>
</dbReference>
<proteinExistence type="predicted"/>
<protein>
    <submittedName>
        <fullName evidence="2">Uncharacterized protein</fullName>
    </submittedName>
</protein>
<feature type="region of interest" description="Disordered" evidence="1">
    <location>
        <begin position="1"/>
        <end position="104"/>
    </location>
</feature>
<sequence length="172" mass="18059">MGTRRATPRENPEQVRGRGAGGPIPFRGTTPGGVPEREEVGRAPRSGAAGGRTAARTLSRLGTDAGGVEPRGEECVRGHVPERVSGSRPGSTPAVAARCPPGPALRTRRDLRIRPYATPAGGRKAWLDFMVPQCGRHAFARLGRTVTGAGTGTGMIGRHPDPRGEPRDAYGR</sequence>
<feature type="region of interest" description="Disordered" evidence="1">
    <location>
        <begin position="146"/>
        <end position="172"/>
    </location>
</feature>
<accession>A0ABQ3T9N2</accession>
<feature type="compositionally biased region" description="Basic and acidic residues" evidence="1">
    <location>
        <begin position="7"/>
        <end position="16"/>
    </location>
</feature>
<evidence type="ECO:0000256" key="1">
    <source>
        <dbReference type="SAM" id="MobiDB-lite"/>
    </source>
</evidence>
<feature type="compositionally biased region" description="Basic and acidic residues" evidence="1">
    <location>
        <begin position="70"/>
        <end position="82"/>
    </location>
</feature>
<feature type="compositionally biased region" description="Low complexity" evidence="1">
    <location>
        <begin position="43"/>
        <end position="60"/>
    </location>
</feature>